<name>A0A1R3I200_9ROSI</name>
<accession>A0A1R3I200</accession>
<organism evidence="1 2">
    <name type="scientific">Corchorus olitorius</name>
    <dbReference type="NCBI Taxonomy" id="93759"/>
    <lineage>
        <taxon>Eukaryota</taxon>
        <taxon>Viridiplantae</taxon>
        <taxon>Streptophyta</taxon>
        <taxon>Embryophyta</taxon>
        <taxon>Tracheophyta</taxon>
        <taxon>Spermatophyta</taxon>
        <taxon>Magnoliopsida</taxon>
        <taxon>eudicotyledons</taxon>
        <taxon>Gunneridae</taxon>
        <taxon>Pentapetalae</taxon>
        <taxon>rosids</taxon>
        <taxon>malvids</taxon>
        <taxon>Malvales</taxon>
        <taxon>Malvaceae</taxon>
        <taxon>Grewioideae</taxon>
        <taxon>Apeibeae</taxon>
        <taxon>Corchorus</taxon>
    </lineage>
</organism>
<gene>
    <name evidence="1" type="ORF">COLO4_25524</name>
</gene>
<sequence length="73" mass="8190">MSEVVDSLTRLIPKMGMAKSKDINGTHRRPPGEIFPFNLMLQGFPNPFPFVHLVNLTLAVTEIETFLTSDLSM</sequence>
<evidence type="ECO:0000313" key="1">
    <source>
        <dbReference type="EMBL" id="OMO76603.1"/>
    </source>
</evidence>
<proteinExistence type="predicted"/>
<dbReference type="EMBL" id="AWUE01019071">
    <property type="protein sequence ID" value="OMO76603.1"/>
    <property type="molecule type" value="Genomic_DNA"/>
</dbReference>
<keyword evidence="2" id="KW-1185">Reference proteome</keyword>
<evidence type="ECO:0000313" key="2">
    <source>
        <dbReference type="Proteomes" id="UP000187203"/>
    </source>
</evidence>
<dbReference type="AlphaFoldDB" id="A0A1R3I200"/>
<reference evidence="2" key="1">
    <citation type="submission" date="2013-09" db="EMBL/GenBank/DDBJ databases">
        <title>Corchorus olitorius genome sequencing.</title>
        <authorList>
            <person name="Alam M."/>
            <person name="Haque M.S."/>
            <person name="Islam M.S."/>
            <person name="Emdad E.M."/>
            <person name="Islam M.M."/>
            <person name="Ahmed B."/>
            <person name="Halim A."/>
            <person name="Hossen Q.M.M."/>
            <person name="Hossain M.Z."/>
            <person name="Ahmed R."/>
            <person name="Khan M.M."/>
            <person name="Islam R."/>
            <person name="Rashid M.M."/>
            <person name="Khan S.A."/>
            <person name="Rahman M.S."/>
            <person name="Alam M."/>
            <person name="Yahiya A.S."/>
            <person name="Khan M.S."/>
            <person name="Azam M.S."/>
            <person name="Haque T."/>
            <person name="Lashkar M.Z.H."/>
            <person name="Akhand A.I."/>
            <person name="Morshed G."/>
            <person name="Roy S."/>
            <person name="Uddin K.S."/>
            <person name="Rabeya T."/>
            <person name="Hossain A.S."/>
            <person name="Chowdhury A."/>
            <person name="Snigdha A.R."/>
            <person name="Mortoza M.S."/>
            <person name="Matin S.A."/>
            <person name="Hoque S.M.E."/>
            <person name="Islam M.K."/>
            <person name="Roy D.K."/>
            <person name="Haider R."/>
            <person name="Moosa M.M."/>
            <person name="Elias S.M."/>
            <person name="Hasan A.M."/>
            <person name="Jahan S."/>
            <person name="Shafiuddin M."/>
            <person name="Mahmood N."/>
            <person name="Shommy N.S."/>
        </authorList>
    </citation>
    <scope>NUCLEOTIDE SEQUENCE [LARGE SCALE GENOMIC DNA]</scope>
    <source>
        <strain evidence="2">cv. O-4</strain>
    </source>
</reference>
<protein>
    <submittedName>
        <fullName evidence="1">Uncharacterized protein</fullName>
    </submittedName>
</protein>
<dbReference type="Proteomes" id="UP000187203">
    <property type="component" value="Unassembled WGS sequence"/>
</dbReference>
<comment type="caution">
    <text evidence="1">The sequence shown here is derived from an EMBL/GenBank/DDBJ whole genome shotgun (WGS) entry which is preliminary data.</text>
</comment>